<dbReference type="InterPro" id="IPR010424">
    <property type="entry name" value="EutQ"/>
</dbReference>
<dbReference type="EMBL" id="LN868938">
    <property type="protein sequence ID" value="CRY76724.1"/>
    <property type="molecule type" value="Genomic_DNA"/>
</dbReference>
<reference evidence="2" key="1">
    <citation type="submission" date="2015-03" db="EMBL/GenBank/DDBJ databases">
        <authorList>
            <consortium name="Pathogen Informatics"/>
        </authorList>
    </citation>
    <scope>NUCLEOTIDE SEQUENCE [LARGE SCALE GENOMIC DNA]</scope>
    <source>
        <strain evidence="2">NCTC11134</strain>
    </source>
</reference>
<name>A0A0H5NNJ8_NOCFR</name>
<dbReference type="Pfam" id="PF06249">
    <property type="entry name" value="EutQ"/>
    <property type="match status" value="1"/>
</dbReference>
<evidence type="ECO:0000313" key="2">
    <source>
        <dbReference type="Proteomes" id="UP000057820"/>
    </source>
</evidence>
<organism evidence="1 2">
    <name type="scientific">Nocardia farcinica</name>
    <dbReference type="NCBI Taxonomy" id="37329"/>
    <lineage>
        <taxon>Bacteria</taxon>
        <taxon>Bacillati</taxon>
        <taxon>Actinomycetota</taxon>
        <taxon>Actinomycetes</taxon>
        <taxon>Mycobacteriales</taxon>
        <taxon>Nocardiaceae</taxon>
        <taxon>Nocardia</taxon>
    </lineage>
</organism>
<dbReference type="PANTHER" id="PTHR36169">
    <property type="entry name" value="ETHANOLAMINE UTILIZATION PROTEIN EUTQ"/>
    <property type="match status" value="1"/>
</dbReference>
<evidence type="ECO:0000313" key="1">
    <source>
        <dbReference type="EMBL" id="CRY76724.1"/>
    </source>
</evidence>
<dbReference type="Gene3D" id="2.60.120.10">
    <property type="entry name" value="Jelly Rolls"/>
    <property type="match status" value="1"/>
</dbReference>
<protein>
    <submittedName>
        <fullName evidence="1">Ethanolamine utilization protein eutQ</fullName>
    </submittedName>
</protein>
<dbReference type="PANTHER" id="PTHR36169:SF1">
    <property type="entry name" value="ACETATE KINASE EUTQ"/>
    <property type="match status" value="1"/>
</dbReference>
<dbReference type="AlphaFoldDB" id="A0A0H5NNJ8"/>
<dbReference type="SUPFAM" id="SSF51182">
    <property type="entry name" value="RmlC-like cupins"/>
    <property type="match status" value="1"/>
</dbReference>
<dbReference type="InterPro" id="IPR011051">
    <property type="entry name" value="RmlC_Cupin_sf"/>
</dbReference>
<dbReference type="KEGG" id="nfr:ERS450000_01997"/>
<dbReference type="InterPro" id="IPR014710">
    <property type="entry name" value="RmlC-like_jellyroll"/>
</dbReference>
<dbReference type="RefSeq" id="WP_060592125.1">
    <property type="nucleotide sequence ID" value="NZ_CP031418.1"/>
</dbReference>
<accession>A0A0H5NNJ8</accession>
<dbReference type="Proteomes" id="UP000057820">
    <property type="component" value="Chromosome 1"/>
</dbReference>
<proteinExistence type="predicted"/>
<gene>
    <name evidence="1" type="primary">eutQ</name>
    <name evidence="1" type="ORF">ERS450000_01997</name>
</gene>
<sequence length="130" mass="14446">MTSPGPTVDTPVTPFRVTSGFWQSLPQMPTTDYPGTSAYIDDVYANPDGSPMSAGYFELRHTDAPLDYHYAYDEMKVVLDGEFRLENLDTGQIETAGPRDAIFFPKGSRIRFTTPARALAFFVGHRSFAP</sequence>
<dbReference type="CDD" id="cd02228">
    <property type="entry name" value="cupin_EutQ"/>
    <property type="match status" value="1"/>
</dbReference>